<evidence type="ECO:0000256" key="1">
    <source>
        <dbReference type="SAM" id="MobiDB-lite"/>
    </source>
</evidence>
<reference evidence="2 3" key="1">
    <citation type="submission" date="2016-04" db="EMBL/GenBank/DDBJ databases">
        <authorList>
            <person name="Evans L.H."/>
            <person name="Alamgir A."/>
            <person name="Owens N."/>
            <person name="Weber N.D."/>
            <person name="Virtaneva K."/>
            <person name="Barbian K."/>
            <person name="Babar A."/>
            <person name="Rosenke K."/>
        </authorList>
    </citation>
    <scope>NUCLEOTIDE SEQUENCE [LARGE SCALE GENOMIC DNA]</scope>
    <source>
        <strain evidence="2 3">IFM 0406</strain>
    </source>
</reference>
<dbReference type="OrthoDB" id="3194899at2"/>
<name>A0A164HFX6_9NOCA</name>
<sequence length="109" mass="12216">MTRGFRLTDIGTPRLSWHEFGVLVAHLPPTPDSALFRARYPRSWYWTADIDFLSMILYTLQGANWQRGGGQGDKPTPVTRPVESGADETGEGFALHEIREVLADMRAAL</sequence>
<dbReference type="RefSeq" id="WP_067580116.1">
    <property type="nucleotide sequence ID" value="NZ_JABMCZ010000002.1"/>
</dbReference>
<dbReference type="AlphaFoldDB" id="A0A164HFX6"/>
<feature type="region of interest" description="Disordered" evidence="1">
    <location>
        <begin position="67"/>
        <end position="91"/>
    </location>
</feature>
<keyword evidence="3" id="KW-1185">Reference proteome</keyword>
<dbReference type="EMBL" id="LWGR01000021">
    <property type="protein sequence ID" value="KZM68478.1"/>
    <property type="molecule type" value="Genomic_DNA"/>
</dbReference>
<organism evidence="2 3">
    <name type="scientific">Nocardia terpenica</name>
    <dbReference type="NCBI Taxonomy" id="455432"/>
    <lineage>
        <taxon>Bacteria</taxon>
        <taxon>Bacillati</taxon>
        <taxon>Actinomycetota</taxon>
        <taxon>Actinomycetes</taxon>
        <taxon>Mycobacteriales</taxon>
        <taxon>Nocardiaceae</taxon>
        <taxon>Nocardia</taxon>
    </lineage>
</organism>
<protein>
    <submittedName>
        <fullName evidence="2">Uncharacterized protein</fullName>
    </submittedName>
</protein>
<dbReference type="Proteomes" id="UP000076512">
    <property type="component" value="Unassembled WGS sequence"/>
</dbReference>
<comment type="caution">
    <text evidence="2">The sequence shown here is derived from an EMBL/GenBank/DDBJ whole genome shotgun (WGS) entry which is preliminary data.</text>
</comment>
<dbReference type="STRING" id="455432.AWN90_11450"/>
<gene>
    <name evidence="2" type="ORF">AWN90_11450</name>
</gene>
<proteinExistence type="predicted"/>
<accession>A0A164HFX6</accession>
<evidence type="ECO:0000313" key="3">
    <source>
        <dbReference type="Proteomes" id="UP000076512"/>
    </source>
</evidence>
<evidence type="ECO:0000313" key="2">
    <source>
        <dbReference type="EMBL" id="KZM68478.1"/>
    </source>
</evidence>